<organism evidence="2 3">
    <name type="scientific">Pseudomyxococcus hansupus</name>
    <dbReference type="NCBI Taxonomy" id="1297742"/>
    <lineage>
        <taxon>Bacteria</taxon>
        <taxon>Pseudomonadati</taxon>
        <taxon>Myxococcota</taxon>
        <taxon>Myxococcia</taxon>
        <taxon>Myxococcales</taxon>
        <taxon>Cystobacterineae</taxon>
        <taxon>Myxococcaceae</taxon>
        <taxon>Pseudomyxococcus</taxon>
    </lineage>
</organism>
<dbReference type="AlphaFoldDB" id="A0A0H4XPP9"/>
<protein>
    <submittedName>
        <fullName evidence="2">Uncharacterized protein</fullName>
    </submittedName>
</protein>
<reference evidence="2 3" key="1">
    <citation type="journal article" date="2016" name="PLoS ONE">
        <title>Complete Genome Sequence and Comparative Genomics of a Novel Myxobacterium Myxococcus hansupus.</title>
        <authorList>
            <person name="Sharma G."/>
            <person name="Narwani T."/>
            <person name="Subramanian S."/>
        </authorList>
    </citation>
    <scope>NUCLEOTIDE SEQUENCE [LARGE SCALE GENOMIC DNA]</scope>
    <source>
        <strain evidence="3">mixupus</strain>
    </source>
</reference>
<accession>A0A0H4XPP9</accession>
<evidence type="ECO:0000313" key="2">
    <source>
        <dbReference type="EMBL" id="AKQ70347.1"/>
    </source>
</evidence>
<keyword evidence="3" id="KW-1185">Reference proteome</keyword>
<dbReference type="KEGG" id="mym:A176_007259"/>
<sequence length="43" mass="4613">MLNAFRHHGERDTQNAKEKLGLSKCSTPSGITASATERVPMAA</sequence>
<evidence type="ECO:0000313" key="3">
    <source>
        <dbReference type="Proteomes" id="UP000009026"/>
    </source>
</evidence>
<dbReference type="PATRIC" id="fig|1297742.4.peg.7382"/>
<feature type="compositionally biased region" description="Polar residues" evidence="1">
    <location>
        <begin position="24"/>
        <end position="35"/>
    </location>
</feature>
<evidence type="ECO:0000256" key="1">
    <source>
        <dbReference type="SAM" id="MobiDB-lite"/>
    </source>
</evidence>
<proteinExistence type="predicted"/>
<dbReference type="EMBL" id="CP012109">
    <property type="protein sequence ID" value="AKQ70347.1"/>
    <property type="molecule type" value="Genomic_DNA"/>
</dbReference>
<dbReference type="Proteomes" id="UP000009026">
    <property type="component" value="Chromosome"/>
</dbReference>
<feature type="compositionally biased region" description="Basic and acidic residues" evidence="1">
    <location>
        <begin position="7"/>
        <end position="21"/>
    </location>
</feature>
<name>A0A0H4XPP9_9BACT</name>
<gene>
    <name evidence="2" type="ORF">A176_007259</name>
</gene>
<feature type="region of interest" description="Disordered" evidence="1">
    <location>
        <begin position="1"/>
        <end position="43"/>
    </location>
</feature>